<feature type="signal peptide" evidence="1">
    <location>
        <begin position="1"/>
        <end position="21"/>
    </location>
</feature>
<protein>
    <submittedName>
        <fullName evidence="3">CubicO group peptidase, beta-lactamase class C family</fullName>
    </submittedName>
</protein>
<sequence length="378" mass="41984">MRYTRLLLLCLLAVNITTAQSLPQIDSTVHAFMDRYHVPGMAIAVTYKGKLVYTGNYGYADTSQHIPVNTQHLFRIASVSKCITATAILKLVEAKKLSLNDRVFGPNAILGTLYGTPPYREDLKKITIRQLLEHTSGGWTNNGADPMFSHPHMNAGQLISWTIDHQPLDNIPGTVYAYSNFGYCILGRVIEKVSGMPYEDYVKKAVLLPCGITDMQIGGNTLAQQKPHEVVYYGQHGEQPYIYNITRMDAHGGWIASATDLARLLVYVDGFPLPPDILNAKSVTAMTTGSEANPGYALGWAVNPYHNWWHSGSLPGTASEIIRAHKGFNWVMLCNTRTDSSFFNDLDGLLWKAVNDPTTKWPDINLFIHGTDHAVMKN</sequence>
<evidence type="ECO:0000256" key="1">
    <source>
        <dbReference type="SAM" id="SignalP"/>
    </source>
</evidence>
<evidence type="ECO:0000313" key="3">
    <source>
        <dbReference type="EMBL" id="SKC98638.1"/>
    </source>
</evidence>
<accession>A0A1T5NEU6</accession>
<dbReference type="RefSeq" id="WP_079468517.1">
    <property type="nucleotide sequence ID" value="NZ_FUZZ01000001.1"/>
</dbReference>
<evidence type="ECO:0000313" key="4">
    <source>
        <dbReference type="Proteomes" id="UP000190166"/>
    </source>
</evidence>
<dbReference type="PANTHER" id="PTHR46825:SF7">
    <property type="entry name" value="D-ALANYL-D-ALANINE CARBOXYPEPTIDASE"/>
    <property type="match status" value="1"/>
</dbReference>
<dbReference type="SUPFAM" id="SSF56601">
    <property type="entry name" value="beta-lactamase/transpeptidase-like"/>
    <property type="match status" value="1"/>
</dbReference>
<keyword evidence="4" id="KW-1185">Reference proteome</keyword>
<name>A0A1T5NEU6_9BACT</name>
<dbReference type="EMBL" id="FUZZ01000001">
    <property type="protein sequence ID" value="SKC98638.1"/>
    <property type="molecule type" value="Genomic_DNA"/>
</dbReference>
<dbReference type="PANTHER" id="PTHR46825">
    <property type="entry name" value="D-ALANYL-D-ALANINE-CARBOXYPEPTIDASE/ENDOPEPTIDASE AMPH"/>
    <property type="match status" value="1"/>
</dbReference>
<dbReference type="AlphaFoldDB" id="A0A1T5NEU6"/>
<dbReference type="InterPro" id="IPR001466">
    <property type="entry name" value="Beta-lactam-related"/>
</dbReference>
<dbReference type="Gene3D" id="3.40.710.10">
    <property type="entry name" value="DD-peptidase/beta-lactamase superfamily"/>
    <property type="match status" value="1"/>
</dbReference>
<keyword evidence="1" id="KW-0732">Signal</keyword>
<proteinExistence type="predicted"/>
<reference evidence="3 4" key="1">
    <citation type="submission" date="2017-02" db="EMBL/GenBank/DDBJ databases">
        <authorList>
            <person name="Peterson S.W."/>
        </authorList>
    </citation>
    <scope>NUCLEOTIDE SEQUENCE [LARGE SCALE GENOMIC DNA]</scope>
    <source>
        <strain evidence="3 4">DSM 18108</strain>
    </source>
</reference>
<dbReference type="Proteomes" id="UP000190166">
    <property type="component" value="Unassembled WGS sequence"/>
</dbReference>
<evidence type="ECO:0000259" key="2">
    <source>
        <dbReference type="Pfam" id="PF00144"/>
    </source>
</evidence>
<feature type="chain" id="PRO_5013295840" evidence="1">
    <location>
        <begin position="22"/>
        <end position="378"/>
    </location>
</feature>
<gene>
    <name evidence="3" type="ORF">SAMN05660461_1239</name>
</gene>
<dbReference type="Pfam" id="PF00144">
    <property type="entry name" value="Beta-lactamase"/>
    <property type="match status" value="1"/>
</dbReference>
<feature type="domain" description="Beta-lactamase-related" evidence="2">
    <location>
        <begin position="25"/>
        <end position="346"/>
    </location>
</feature>
<dbReference type="InterPro" id="IPR050491">
    <property type="entry name" value="AmpC-like"/>
</dbReference>
<dbReference type="InterPro" id="IPR012338">
    <property type="entry name" value="Beta-lactam/transpept-like"/>
</dbReference>
<dbReference type="STRING" id="393003.SAMN05660461_1239"/>
<organism evidence="3 4">
    <name type="scientific">Chitinophaga ginsengisegetis</name>
    <dbReference type="NCBI Taxonomy" id="393003"/>
    <lineage>
        <taxon>Bacteria</taxon>
        <taxon>Pseudomonadati</taxon>
        <taxon>Bacteroidota</taxon>
        <taxon>Chitinophagia</taxon>
        <taxon>Chitinophagales</taxon>
        <taxon>Chitinophagaceae</taxon>
        <taxon>Chitinophaga</taxon>
    </lineage>
</organism>